<dbReference type="PROSITE" id="PS51257">
    <property type="entry name" value="PROKAR_LIPOPROTEIN"/>
    <property type="match status" value="1"/>
</dbReference>
<keyword evidence="2" id="KW-0732">Signal</keyword>
<organism evidence="3 4">
    <name type="scientific">Tetradesmus obliquus</name>
    <name type="common">Green alga</name>
    <name type="synonym">Acutodesmus obliquus</name>
    <dbReference type="NCBI Taxonomy" id="3088"/>
    <lineage>
        <taxon>Eukaryota</taxon>
        <taxon>Viridiplantae</taxon>
        <taxon>Chlorophyta</taxon>
        <taxon>core chlorophytes</taxon>
        <taxon>Chlorophyceae</taxon>
        <taxon>CS clade</taxon>
        <taxon>Sphaeropleales</taxon>
        <taxon>Scenedesmaceae</taxon>
        <taxon>Tetradesmus</taxon>
    </lineage>
</organism>
<feature type="chain" id="PRO_5016706861" description="Tyrosine-protein kinase ephrin type A/B receptor-like domain-containing protein" evidence="2">
    <location>
        <begin position="23"/>
        <end position="421"/>
    </location>
</feature>
<evidence type="ECO:0000256" key="2">
    <source>
        <dbReference type="SAM" id="SignalP"/>
    </source>
</evidence>
<keyword evidence="4" id="KW-1185">Reference proteome</keyword>
<protein>
    <recommendedName>
        <fullName evidence="5">Tyrosine-protein kinase ephrin type A/B receptor-like domain-containing protein</fullName>
    </recommendedName>
</protein>
<dbReference type="SUPFAM" id="SSF57184">
    <property type="entry name" value="Growth factor receptor domain"/>
    <property type="match status" value="1"/>
</dbReference>
<sequence length="421" mass="43938">MARSTQQLVALIVACFAVSSLALELCPEKSSFNGCRRRGCISVASRRDMALVCDECGEGYRLVNRGSSRAKCECAAGYAGKGNDGICKKCPAGTQVAAGGSVVSSECLRCPQGTTVSRDGSKCTCAAGFFQVSVSRADPGFVNVGCKMCSGRTQYITGGSHTSRSCSTCPSGQVANRAHTWCVDPKDPEAVPEPTLPGLDVTLSDIQDALRGARERVDEARIAAMDDMGSSAAPGLLRGPAARFSDGITGLISRGDGAQGALPTPPKLPSLQDLAKGLNLTELAQRAANVSSLAELAKQLNVESFNPAELAKLNISSVGELLRNLNTTAALPPIDVAATIGKVGERIMSILPRLPDPLYLAGLRLDPQALADADLPAATSVPQLFGSLMSKTMGDLDDSSDWGELLRPRKTNDLEDDGSGY</sequence>
<accession>A0A383VQN9</accession>
<name>A0A383VQN9_TETOB</name>
<evidence type="ECO:0000256" key="1">
    <source>
        <dbReference type="SAM" id="MobiDB-lite"/>
    </source>
</evidence>
<evidence type="ECO:0000313" key="3">
    <source>
        <dbReference type="EMBL" id="SZX67501.1"/>
    </source>
</evidence>
<dbReference type="Proteomes" id="UP000256970">
    <property type="component" value="Unassembled WGS sequence"/>
</dbReference>
<feature type="compositionally biased region" description="Basic and acidic residues" evidence="1">
    <location>
        <begin position="404"/>
        <end position="413"/>
    </location>
</feature>
<feature type="region of interest" description="Disordered" evidence="1">
    <location>
        <begin position="399"/>
        <end position="421"/>
    </location>
</feature>
<evidence type="ECO:0008006" key="5">
    <source>
        <dbReference type="Google" id="ProtNLM"/>
    </source>
</evidence>
<evidence type="ECO:0000313" key="4">
    <source>
        <dbReference type="Proteomes" id="UP000256970"/>
    </source>
</evidence>
<reference evidence="3 4" key="1">
    <citation type="submission" date="2016-10" db="EMBL/GenBank/DDBJ databases">
        <authorList>
            <person name="Cai Z."/>
        </authorList>
    </citation>
    <scope>NUCLEOTIDE SEQUENCE [LARGE SCALE GENOMIC DNA]</scope>
</reference>
<dbReference type="InterPro" id="IPR009030">
    <property type="entry name" value="Growth_fac_rcpt_cys_sf"/>
</dbReference>
<gene>
    <name evidence="3" type="ORF">BQ4739_LOCUS7890</name>
</gene>
<proteinExistence type="predicted"/>
<dbReference type="AlphaFoldDB" id="A0A383VQN9"/>
<feature type="signal peptide" evidence="2">
    <location>
        <begin position="1"/>
        <end position="22"/>
    </location>
</feature>
<dbReference type="Gene3D" id="2.10.50.10">
    <property type="entry name" value="Tumor Necrosis Factor Receptor, subunit A, domain 2"/>
    <property type="match status" value="1"/>
</dbReference>
<dbReference type="EMBL" id="FNXT01000802">
    <property type="protein sequence ID" value="SZX67501.1"/>
    <property type="molecule type" value="Genomic_DNA"/>
</dbReference>